<dbReference type="EMBL" id="JAHKKG010000002">
    <property type="protein sequence ID" value="MBU2662995.1"/>
    <property type="molecule type" value="Genomic_DNA"/>
</dbReference>
<evidence type="ECO:0000313" key="3">
    <source>
        <dbReference type="EMBL" id="MBU2662995.1"/>
    </source>
</evidence>
<organism evidence="3 4">
    <name type="scientific">Paractinoplanes bogorensis</name>
    <dbReference type="NCBI Taxonomy" id="1610840"/>
    <lineage>
        <taxon>Bacteria</taxon>
        <taxon>Bacillati</taxon>
        <taxon>Actinomycetota</taxon>
        <taxon>Actinomycetes</taxon>
        <taxon>Micromonosporales</taxon>
        <taxon>Micromonosporaceae</taxon>
        <taxon>Paractinoplanes</taxon>
    </lineage>
</organism>
<dbReference type="Pfam" id="PF04862">
    <property type="entry name" value="DUF642"/>
    <property type="match status" value="1"/>
</dbReference>
<dbReference type="Proteomes" id="UP001519654">
    <property type="component" value="Unassembled WGS sequence"/>
</dbReference>
<reference evidence="3 4" key="1">
    <citation type="submission" date="2021-06" db="EMBL/GenBank/DDBJ databases">
        <title>Actinoplanes lichenicola sp. nov., and Actinoplanes ovalisporus sp. nov., isolated from lichen in Thailand.</title>
        <authorList>
            <person name="Saeng-In P."/>
            <person name="Kanchanasin P."/>
            <person name="Yuki M."/>
            <person name="Kudo T."/>
            <person name="Ohkuma M."/>
            <person name="Phongsopitanun W."/>
            <person name="Tanasupawat S."/>
        </authorList>
    </citation>
    <scope>NUCLEOTIDE SEQUENCE [LARGE SCALE GENOMIC DNA]</scope>
    <source>
        <strain evidence="3 4">NBRC 110975</strain>
    </source>
</reference>
<keyword evidence="4" id="KW-1185">Reference proteome</keyword>
<evidence type="ECO:0000259" key="2">
    <source>
        <dbReference type="Pfam" id="PF04862"/>
    </source>
</evidence>
<feature type="signal peptide" evidence="1">
    <location>
        <begin position="1"/>
        <end position="23"/>
    </location>
</feature>
<sequence length="189" mass="19800">MRARRLLAGAALLAAAAPAPVFTDGFETPVVAQGFTRYATGAQLGPWTVTAGNVDLSTTHLWSTAQGRQNLDLDGDRAGAVARTITTTPLLTYRISYALGGNYVGGPAVKTGELRVNGQVAQKLSFDTTGKSRDNMGYTRHTAYVLAKGTSMRIEFASTTTPSGYGPLIDDVRVDKCVAVLCSALLSGA</sequence>
<evidence type="ECO:0000256" key="1">
    <source>
        <dbReference type="SAM" id="SignalP"/>
    </source>
</evidence>
<feature type="domain" description="DUF642" evidence="2">
    <location>
        <begin position="35"/>
        <end position="174"/>
    </location>
</feature>
<evidence type="ECO:0000313" key="4">
    <source>
        <dbReference type="Proteomes" id="UP001519654"/>
    </source>
</evidence>
<dbReference type="InterPro" id="IPR006946">
    <property type="entry name" value="DGR2-like_dom"/>
</dbReference>
<keyword evidence="1" id="KW-0732">Signal</keyword>
<comment type="caution">
    <text evidence="3">The sequence shown here is derived from an EMBL/GenBank/DDBJ whole genome shotgun (WGS) entry which is preliminary data.</text>
</comment>
<feature type="chain" id="PRO_5045409551" evidence="1">
    <location>
        <begin position="24"/>
        <end position="189"/>
    </location>
</feature>
<proteinExistence type="predicted"/>
<dbReference type="RefSeq" id="WP_215784982.1">
    <property type="nucleotide sequence ID" value="NZ_JAHKKG010000002.1"/>
</dbReference>
<protein>
    <submittedName>
        <fullName evidence="3">DUF642 domain-containing protein</fullName>
    </submittedName>
</protein>
<name>A0ABS5YHU8_9ACTN</name>
<gene>
    <name evidence="3" type="ORF">KOI35_05685</name>
</gene>
<accession>A0ABS5YHU8</accession>
<dbReference type="Gene3D" id="2.60.120.260">
    <property type="entry name" value="Galactose-binding domain-like"/>
    <property type="match status" value="1"/>
</dbReference>